<keyword evidence="2" id="KW-1185">Reference proteome</keyword>
<accession>A0ACB8FL89</accession>
<dbReference type="Proteomes" id="UP000827872">
    <property type="component" value="Linkage Group LG04"/>
</dbReference>
<reference evidence="1" key="1">
    <citation type="submission" date="2021-08" db="EMBL/GenBank/DDBJ databases">
        <title>The first chromosome-level gecko genome reveals the dynamic sex chromosomes of Neotropical dwarf geckos (Sphaerodactylidae: Sphaerodactylus).</title>
        <authorList>
            <person name="Pinto B.J."/>
            <person name="Keating S.E."/>
            <person name="Gamble T."/>
        </authorList>
    </citation>
    <scope>NUCLEOTIDE SEQUENCE</scope>
    <source>
        <strain evidence="1">TG3544</strain>
    </source>
</reference>
<organism evidence="1 2">
    <name type="scientific">Sphaerodactylus townsendi</name>
    <dbReference type="NCBI Taxonomy" id="933632"/>
    <lineage>
        <taxon>Eukaryota</taxon>
        <taxon>Metazoa</taxon>
        <taxon>Chordata</taxon>
        <taxon>Craniata</taxon>
        <taxon>Vertebrata</taxon>
        <taxon>Euteleostomi</taxon>
        <taxon>Lepidosauria</taxon>
        <taxon>Squamata</taxon>
        <taxon>Bifurcata</taxon>
        <taxon>Gekkota</taxon>
        <taxon>Sphaerodactylidae</taxon>
        <taxon>Sphaerodactylus</taxon>
    </lineage>
</organism>
<proteinExistence type="predicted"/>
<protein>
    <submittedName>
        <fullName evidence="1">Uncharacterized protein</fullName>
    </submittedName>
</protein>
<dbReference type="EMBL" id="CM037617">
    <property type="protein sequence ID" value="KAH8005680.1"/>
    <property type="molecule type" value="Genomic_DNA"/>
</dbReference>
<comment type="caution">
    <text evidence="1">The sequence shown here is derived from an EMBL/GenBank/DDBJ whole genome shotgun (WGS) entry which is preliminary data.</text>
</comment>
<evidence type="ECO:0000313" key="1">
    <source>
        <dbReference type="EMBL" id="KAH8005680.1"/>
    </source>
</evidence>
<sequence length="111" mass="12428">MYEYIYKSFPMHTFLKSCCTKLPFPPGSYGRVGDGGEGEFVRLGDRKNPPPVLKSSKRAVLYAVLKTVSSRDSYRTSIQTAGMPVLHSGVTLLLCLSDSDFIWKLLCVRVF</sequence>
<gene>
    <name evidence="1" type="ORF">K3G42_030731</name>
</gene>
<evidence type="ECO:0000313" key="2">
    <source>
        <dbReference type="Proteomes" id="UP000827872"/>
    </source>
</evidence>
<name>A0ACB8FL89_9SAUR</name>